<feature type="transmembrane region" description="Helical" evidence="2">
    <location>
        <begin position="52"/>
        <end position="71"/>
    </location>
</feature>
<keyword evidence="5" id="KW-1185">Reference proteome</keyword>
<dbReference type="Pfam" id="PF20152">
    <property type="entry name" value="DUF6534"/>
    <property type="match status" value="1"/>
</dbReference>
<keyword evidence="2" id="KW-0472">Membrane</keyword>
<reference evidence="4 5" key="1">
    <citation type="journal article" date="2020" name="ISME J.">
        <title>Uncovering the hidden diversity of litter-decomposition mechanisms in mushroom-forming fungi.</title>
        <authorList>
            <person name="Floudas D."/>
            <person name="Bentzer J."/>
            <person name="Ahren D."/>
            <person name="Johansson T."/>
            <person name="Persson P."/>
            <person name="Tunlid A."/>
        </authorList>
    </citation>
    <scope>NUCLEOTIDE SEQUENCE [LARGE SCALE GENOMIC DNA]</scope>
    <source>
        <strain evidence="4 5">CBS 291.85</strain>
    </source>
</reference>
<dbReference type="AlphaFoldDB" id="A0A8H5GI64"/>
<sequence length="302" mass="32870">MTLSPFRSLTFGTSPSLTGISARSPARARSCRPPSAASNSAMDATQINLHKVIGPMLIGAWLNLMLFVLVINQSHGLGIISDDLDSRSSRYHIDKILIKIAVFAVLVCDMGTIIAGCADAYLLASTLYLTTIVILFQSQGNLLPTQILPATILWLSTAMVADLLIALLMILYYRATDVDRTLKSSSKLIRRLAILALKTGSFTALIAVLTLVTFVTDIQSNVTMIFGYCIGSIYSLTLLYNLNIRRKLVNRTNPGDVLDIRVPDLESRTRVTKPVASNGGDILNVESRSQRGRFVIAASIHT</sequence>
<organism evidence="4 5">
    <name type="scientific">Tetrapyrgos nigripes</name>
    <dbReference type="NCBI Taxonomy" id="182062"/>
    <lineage>
        <taxon>Eukaryota</taxon>
        <taxon>Fungi</taxon>
        <taxon>Dikarya</taxon>
        <taxon>Basidiomycota</taxon>
        <taxon>Agaricomycotina</taxon>
        <taxon>Agaricomycetes</taxon>
        <taxon>Agaricomycetidae</taxon>
        <taxon>Agaricales</taxon>
        <taxon>Marasmiineae</taxon>
        <taxon>Marasmiaceae</taxon>
        <taxon>Tetrapyrgos</taxon>
    </lineage>
</organism>
<evidence type="ECO:0000313" key="5">
    <source>
        <dbReference type="Proteomes" id="UP000559256"/>
    </source>
</evidence>
<name>A0A8H5GI64_9AGAR</name>
<feature type="region of interest" description="Disordered" evidence="1">
    <location>
        <begin position="17"/>
        <end position="38"/>
    </location>
</feature>
<dbReference type="InterPro" id="IPR045339">
    <property type="entry name" value="DUF6534"/>
</dbReference>
<comment type="caution">
    <text evidence="4">The sequence shown here is derived from an EMBL/GenBank/DDBJ whole genome shotgun (WGS) entry which is preliminary data.</text>
</comment>
<evidence type="ECO:0000256" key="1">
    <source>
        <dbReference type="SAM" id="MobiDB-lite"/>
    </source>
</evidence>
<feature type="transmembrane region" description="Helical" evidence="2">
    <location>
        <begin position="96"/>
        <end position="123"/>
    </location>
</feature>
<dbReference type="EMBL" id="JAACJM010000027">
    <property type="protein sequence ID" value="KAF5365458.1"/>
    <property type="molecule type" value="Genomic_DNA"/>
</dbReference>
<feature type="transmembrane region" description="Helical" evidence="2">
    <location>
        <begin position="194"/>
        <end position="216"/>
    </location>
</feature>
<evidence type="ECO:0000313" key="4">
    <source>
        <dbReference type="EMBL" id="KAF5365458.1"/>
    </source>
</evidence>
<dbReference type="Proteomes" id="UP000559256">
    <property type="component" value="Unassembled WGS sequence"/>
</dbReference>
<feature type="compositionally biased region" description="Low complexity" evidence="1">
    <location>
        <begin position="21"/>
        <end position="38"/>
    </location>
</feature>
<evidence type="ECO:0000256" key="2">
    <source>
        <dbReference type="SAM" id="Phobius"/>
    </source>
</evidence>
<accession>A0A8H5GI64</accession>
<protein>
    <recommendedName>
        <fullName evidence="3">DUF6534 domain-containing protein</fullName>
    </recommendedName>
</protein>
<keyword evidence="2" id="KW-0812">Transmembrane</keyword>
<feature type="transmembrane region" description="Helical" evidence="2">
    <location>
        <begin position="222"/>
        <end position="242"/>
    </location>
</feature>
<feature type="transmembrane region" description="Helical" evidence="2">
    <location>
        <begin position="152"/>
        <end position="173"/>
    </location>
</feature>
<dbReference type="OrthoDB" id="3203775at2759"/>
<feature type="domain" description="DUF6534" evidence="3">
    <location>
        <begin position="158"/>
        <end position="246"/>
    </location>
</feature>
<keyword evidence="2" id="KW-1133">Transmembrane helix</keyword>
<proteinExistence type="predicted"/>
<gene>
    <name evidence="4" type="ORF">D9758_010824</name>
</gene>
<evidence type="ECO:0000259" key="3">
    <source>
        <dbReference type="Pfam" id="PF20152"/>
    </source>
</evidence>